<evidence type="ECO:0008006" key="4">
    <source>
        <dbReference type="Google" id="ProtNLM"/>
    </source>
</evidence>
<dbReference type="RefSeq" id="WP_212820134.1">
    <property type="nucleotide sequence ID" value="NZ_AP023359.1"/>
</dbReference>
<organism evidence="2 3">
    <name type="scientific">Polymorphospora rubra</name>
    <dbReference type="NCBI Taxonomy" id="338584"/>
    <lineage>
        <taxon>Bacteria</taxon>
        <taxon>Bacillati</taxon>
        <taxon>Actinomycetota</taxon>
        <taxon>Actinomycetes</taxon>
        <taxon>Micromonosporales</taxon>
        <taxon>Micromonosporaceae</taxon>
        <taxon>Polymorphospora</taxon>
    </lineage>
</organism>
<dbReference type="SUPFAM" id="SSF53850">
    <property type="entry name" value="Periplasmic binding protein-like II"/>
    <property type="match status" value="1"/>
</dbReference>
<dbReference type="KEGG" id="pry:Prubr_73330"/>
<sequence length="408" mass="43698">MRNVSSHAVSAVGTAADDSFRLFCHQKGSKHEGPHLRQGGGGRLRRGTRRRHGRHPGRRRPVAGHRLPRPGRRRLGHHPGRDERSGQCHRLRRRQGHRLLGRPGTETVKVKAAGCTLNRPNGSGNGRRALRAAVGENLGGTNGGPGFYEGADVRNCIDYARSSSYGGGSTPSSTGNYTYIPFGVDAVSLAVNQNGDLPFNMSFAQIQRVYKCFDTSIAGNPVQPRTIQAGSGTWEFWMSKMQINETEIGLGDYPCLTGLPRTQEHDGSALTGNLTHVVPFSSGQFVAQSNVTAISNLTSVPVTDRRGAARLVGISMPGQAVQQPLVGGTTNPNFGLRRDVYNVVPTAKLTDPTIAATFVGPNSAVCTASVNDGGTNRNVVQLFGFGLRTTTLDDLNAACGYTNLRFNS</sequence>
<proteinExistence type="predicted"/>
<dbReference type="AlphaFoldDB" id="A0A810N9I3"/>
<accession>A0A810N9I3</accession>
<dbReference type="Proteomes" id="UP000680866">
    <property type="component" value="Chromosome"/>
</dbReference>
<feature type="compositionally biased region" description="Basic residues" evidence="1">
    <location>
        <begin position="43"/>
        <end position="78"/>
    </location>
</feature>
<name>A0A810N9I3_9ACTN</name>
<evidence type="ECO:0000313" key="2">
    <source>
        <dbReference type="EMBL" id="BCJ70312.1"/>
    </source>
</evidence>
<evidence type="ECO:0000313" key="3">
    <source>
        <dbReference type="Proteomes" id="UP000680866"/>
    </source>
</evidence>
<evidence type="ECO:0000256" key="1">
    <source>
        <dbReference type="SAM" id="MobiDB-lite"/>
    </source>
</evidence>
<feature type="region of interest" description="Disordered" evidence="1">
    <location>
        <begin position="27"/>
        <end position="105"/>
    </location>
</feature>
<reference evidence="2" key="1">
    <citation type="submission" date="2020-08" db="EMBL/GenBank/DDBJ databases">
        <title>Whole genome shotgun sequence of Polymorphospora rubra NBRC 101157.</title>
        <authorList>
            <person name="Komaki H."/>
            <person name="Tamura T."/>
        </authorList>
    </citation>
    <scope>NUCLEOTIDE SEQUENCE</scope>
    <source>
        <strain evidence="2">NBRC 101157</strain>
    </source>
</reference>
<gene>
    <name evidence="2" type="ORF">Prubr_73330</name>
</gene>
<dbReference type="EMBL" id="AP023359">
    <property type="protein sequence ID" value="BCJ70312.1"/>
    <property type="molecule type" value="Genomic_DNA"/>
</dbReference>
<keyword evidence="3" id="KW-1185">Reference proteome</keyword>
<protein>
    <recommendedName>
        <fullName evidence="4">PBP domain-containing protein</fullName>
    </recommendedName>
</protein>
<feature type="compositionally biased region" description="Basic residues" evidence="1">
    <location>
        <begin position="87"/>
        <end position="100"/>
    </location>
</feature>